<dbReference type="InterPro" id="IPR002328">
    <property type="entry name" value="ADH_Zn_CS"/>
</dbReference>
<feature type="chain" id="PRO_5012777036" description="mannan endo-1,6-alpha-mannosidase" evidence="13">
    <location>
        <begin position="19"/>
        <end position="789"/>
    </location>
</feature>
<evidence type="ECO:0000256" key="5">
    <source>
        <dbReference type="ARBA" id="ARBA00022729"/>
    </source>
</evidence>
<evidence type="ECO:0000259" key="15">
    <source>
        <dbReference type="Pfam" id="PF08240"/>
    </source>
</evidence>
<evidence type="ECO:0000256" key="12">
    <source>
        <dbReference type="SAM" id="MobiDB-lite"/>
    </source>
</evidence>
<reference evidence="17" key="1">
    <citation type="submission" date="2017-03" db="EMBL/GenBank/DDBJ databases">
        <title>Genomes of endolithic fungi from Antarctica.</title>
        <authorList>
            <person name="Coleine C."/>
            <person name="Masonjones S."/>
            <person name="Stajich J.E."/>
        </authorList>
    </citation>
    <scope>NUCLEOTIDE SEQUENCE [LARGE SCALE GENOMIC DNA]</scope>
    <source>
        <strain evidence="17">CCFEE 5527</strain>
    </source>
</reference>
<dbReference type="GO" id="GO:0008270">
    <property type="term" value="F:zinc ion binding"/>
    <property type="evidence" value="ECO:0007669"/>
    <property type="project" value="InterPro"/>
</dbReference>
<dbReference type="EMBL" id="NAJO01000007">
    <property type="protein sequence ID" value="OQO11221.1"/>
    <property type="molecule type" value="Genomic_DNA"/>
</dbReference>
<evidence type="ECO:0000259" key="14">
    <source>
        <dbReference type="Pfam" id="PF00107"/>
    </source>
</evidence>
<dbReference type="STRING" id="1507870.A0A1V8TJ07"/>
<evidence type="ECO:0000256" key="7">
    <source>
        <dbReference type="ARBA" id="ARBA00023002"/>
    </source>
</evidence>
<comment type="similarity">
    <text evidence="3">Belongs to the glycosyl hydrolase 76 family.</text>
</comment>
<gene>
    <name evidence="16" type="ORF">B0A48_05477</name>
</gene>
<dbReference type="AlphaFoldDB" id="A0A1V8TJ07"/>
<dbReference type="Gene3D" id="1.50.10.20">
    <property type="match status" value="1"/>
</dbReference>
<dbReference type="GO" id="GO:0016052">
    <property type="term" value="P:carbohydrate catabolic process"/>
    <property type="evidence" value="ECO:0007669"/>
    <property type="project" value="InterPro"/>
</dbReference>
<evidence type="ECO:0000256" key="1">
    <source>
        <dbReference type="ARBA" id="ARBA00001452"/>
    </source>
</evidence>
<feature type="domain" description="Alcohol dehydrogenase-like C-terminal" evidence="14">
    <location>
        <begin position="617"/>
        <end position="746"/>
    </location>
</feature>
<evidence type="ECO:0000256" key="2">
    <source>
        <dbReference type="ARBA" id="ARBA00004308"/>
    </source>
</evidence>
<evidence type="ECO:0000256" key="13">
    <source>
        <dbReference type="SAM" id="SignalP"/>
    </source>
</evidence>
<dbReference type="GO" id="GO:0012505">
    <property type="term" value="C:endomembrane system"/>
    <property type="evidence" value="ECO:0007669"/>
    <property type="project" value="UniProtKB-SubCell"/>
</dbReference>
<dbReference type="InterPro" id="IPR013149">
    <property type="entry name" value="ADH-like_C"/>
</dbReference>
<keyword evidence="17" id="KW-1185">Reference proteome</keyword>
<comment type="catalytic activity">
    <reaction evidence="1">
        <text>Random hydrolysis of (1-&gt;6)-alpha-D-mannosidic linkages in unbranched (1-&gt;6)-mannans.</text>
        <dbReference type="EC" id="3.2.1.101"/>
    </reaction>
</comment>
<dbReference type="Pfam" id="PF00107">
    <property type="entry name" value="ADH_zinc_N"/>
    <property type="match status" value="1"/>
</dbReference>
<evidence type="ECO:0000313" key="16">
    <source>
        <dbReference type="EMBL" id="OQO11221.1"/>
    </source>
</evidence>
<evidence type="ECO:0000256" key="6">
    <source>
        <dbReference type="ARBA" id="ARBA00022801"/>
    </source>
</evidence>
<name>A0A1V8TJ07_9PEZI</name>
<comment type="cofactor">
    <cofactor evidence="11">
        <name>Zn(2+)</name>
        <dbReference type="ChEBI" id="CHEBI:29105"/>
    </cofactor>
</comment>
<evidence type="ECO:0000256" key="10">
    <source>
        <dbReference type="ARBA" id="ARBA00023295"/>
    </source>
</evidence>
<comment type="subcellular location">
    <subcellularLocation>
        <location evidence="2">Endomembrane system</location>
    </subcellularLocation>
</comment>
<evidence type="ECO:0000256" key="3">
    <source>
        <dbReference type="ARBA" id="ARBA00009699"/>
    </source>
</evidence>
<evidence type="ECO:0000256" key="11">
    <source>
        <dbReference type="RuleBase" id="RU361277"/>
    </source>
</evidence>
<dbReference type="Proteomes" id="UP000192596">
    <property type="component" value="Unassembled WGS sequence"/>
</dbReference>
<dbReference type="SUPFAM" id="SSF48208">
    <property type="entry name" value="Six-hairpin glycosidases"/>
    <property type="match status" value="1"/>
</dbReference>
<dbReference type="Pfam" id="PF03663">
    <property type="entry name" value="Glyco_hydro_76"/>
    <property type="match status" value="1"/>
</dbReference>
<dbReference type="EC" id="3.2.1.101" evidence="4"/>
<keyword evidence="11" id="KW-0479">Metal-binding</keyword>
<keyword evidence="7" id="KW-0560">Oxidoreductase</keyword>
<keyword evidence="8" id="KW-0472">Membrane</keyword>
<dbReference type="GO" id="GO:0016491">
    <property type="term" value="F:oxidoreductase activity"/>
    <property type="evidence" value="ECO:0007669"/>
    <property type="project" value="UniProtKB-KW"/>
</dbReference>
<dbReference type="CDD" id="cd08233">
    <property type="entry name" value="butanediol_DH_like"/>
    <property type="match status" value="1"/>
</dbReference>
<dbReference type="GO" id="GO:0008496">
    <property type="term" value="F:mannan endo-1,6-alpha-mannosidase activity"/>
    <property type="evidence" value="ECO:0007669"/>
    <property type="project" value="UniProtKB-EC"/>
</dbReference>
<evidence type="ECO:0000313" key="17">
    <source>
        <dbReference type="Proteomes" id="UP000192596"/>
    </source>
</evidence>
<evidence type="ECO:0000256" key="9">
    <source>
        <dbReference type="ARBA" id="ARBA00023180"/>
    </source>
</evidence>
<dbReference type="OrthoDB" id="3941538at2759"/>
<dbReference type="InterPro" id="IPR013154">
    <property type="entry name" value="ADH-like_N"/>
</dbReference>
<dbReference type="PROSITE" id="PS00059">
    <property type="entry name" value="ADH_ZINC"/>
    <property type="match status" value="1"/>
</dbReference>
<dbReference type="InterPro" id="IPR008928">
    <property type="entry name" value="6-hairpin_glycosidase_sf"/>
</dbReference>
<keyword evidence="6" id="KW-0378">Hydrolase</keyword>
<dbReference type="Pfam" id="PF08240">
    <property type="entry name" value="ADH_N"/>
    <property type="match status" value="1"/>
</dbReference>
<proteinExistence type="inferred from homology"/>
<keyword evidence="10" id="KW-0326">Glycosidase</keyword>
<feature type="region of interest" description="Disordered" evidence="12">
    <location>
        <begin position="422"/>
        <end position="442"/>
    </location>
</feature>
<dbReference type="PANTHER" id="PTHR12145:SF36">
    <property type="entry name" value="MANNAN ENDO-1,6-ALPHA-MANNOSIDASE DCW1"/>
    <property type="match status" value="1"/>
</dbReference>
<dbReference type="GO" id="GO:0009272">
    <property type="term" value="P:fungal-type cell wall biogenesis"/>
    <property type="evidence" value="ECO:0007669"/>
    <property type="project" value="TreeGrafter"/>
</dbReference>
<dbReference type="PANTHER" id="PTHR12145">
    <property type="entry name" value="MANNAN ENDO-1,6-ALPHA-MANNOSIDASE DCW1"/>
    <property type="match status" value="1"/>
</dbReference>
<dbReference type="InParanoid" id="A0A1V8TJ07"/>
<dbReference type="InterPro" id="IPR005198">
    <property type="entry name" value="Glyco_hydro_76"/>
</dbReference>
<keyword evidence="11" id="KW-0862">Zinc</keyword>
<feature type="domain" description="Alcohol dehydrogenase-like N-terminal" evidence="15">
    <location>
        <begin position="491"/>
        <end position="576"/>
    </location>
</feature>
<sequence length="789" mass="84361">MRLHLAALAALSAPLTIALNLDINSTSSLLNASSTIAYGLMSWYQNNASSTPPTAIGTLPAPLYWWEAGAVWGGMLDYWAYTNDTSYNPTVTQALLAQVGPNDDYMPPAYFTSLGNDDQAFWAFAVLTALEHGYLSPSNSTTQWLDLAVAVWNTQVRRWDTTSCGGGLKWQVFQSNAGWNYKNTVSNGAFFQISARLARYTGNQTYLDWAGRSWDWMNATGLFDAQYNVFDGSDDLINCTEVDHTAWTYNPAILMYGSAMMYNYTNGSVVWEERLSGLLGASVRNFFSMENATNVLCEFACEPENTCNNDQFSFKAYMSRWLAKSAIIAPYILPEVRTLLTRSAQAAARSCSGGNDGTTCGQKWYIGGYDGSYGVGQQLSALETVQALLLLGSEQGRLAPRVGSGVTIGQATRTSTFVLQSETAAPNGGGGSGSGVRTADANSANRQAMRSWDAWPVLGLPVMAMVFGAGIVGMGRDLWDCFSPTSPHPVTKEKVPITIGHEFSGVIKELGANAPSHLKVGQNIAVQPTIYCGTCGACKIGAENACYNGGFVGLSGGGGGMSESVVVPALSCLPLPANISLDVGALVEPLAVAWHAVDASPIASVPKAKCLVLGGGPIGLAVVQVLLSRGAGLVIVSEVAARRQEFAKQFGAHHVLDPRSNDLVAISKELCGGENGPDIVFDCAGVPQSLETACKAVASRGTVVNVAIWEKAVPFDPNWLVFREAKYQAVLGYQRKDFEGVIKAIAEGKIKPEAMITSKIRVEDLVQGGYTPLIKEKDKHVKILVDMHA</sequence>
<dbReference type="Gene3D" id="3.90.180.10">
    <property type="entry name" value="Medium-chain alcohol dehydrogenases, catalytic domain"/>
    <property type="match status" value="1"/>
</dbReference>
<dbReference type="InterPro" id="IPR011032">
    <property type="entry name" value="GroES-like_sf"/>
</dbReference>
<protein>
    <recommendedName>
        <fullName evidence="4">mannan endo-1,6-alpha-mannosidase</fullName>
        <ecNumber evidence="4">3.2.1.101</ecNumber>
    </recommendedName>
</protein>
<dbReference type="InterPro" id="IPR014480">
    <property type="entry name" value="Mannan-1_6-alpha_mannosidase"/>
</dbReference>
<dbReference type="InterPro" id="IPR036291">
    <property type="entry name" value="NAD(P)-bd_dom_sf"/>
</dbReference>
<evidence type="ECO:0000256" key="8">
    <source>
        <dbReference type="ARBA" id="ARBA00023136"/>
    </source>
</evidence>
<dbReference type="SUPFAM" id="SSF51735">
    <property type="entry name" value="NAD(P)-binding Rossmann-fold domains"/>
    <property type="match status" value="1"/>
</dbReference>
<keyword evidence="9" id="KW-0325">Glycoprotein</keyword>
<dbReference type="FunFam" id="1.50.10.20:FF:000006">
    <property type="entry name" value="Mannan endo-1,6-alpha-mannosidase"/>
    <property type="match status" value="1"/>
</dbReference>
<dbReference type="Gene3D" id="3.40.50.720">
    <property type="entry name" value="NAD(P)-binding Rossmann-like Domain"/>
    <property type="match status" value="1"/>
</dbReference>
<evidence type="ECO:0000256" key="4">
    <source>
        <dbReference type="ARBA" id="ARBA00012350"/>
    </source>
</evidence>
<dbReference type="SUPFAM" id="SSF50129">
    <property type="entry name" value="GroES-like"/>
    <property type="match status" value="1"/>
</dbReference>
<comment type="caution">
    <text evidence="16">The sequence shown here is derived from an EMBL/GenBank/DDBJ whole genome shotgun (WGS) entry which is preliminary data.</text>
</comment>
<organism evidence="16 17">
    <name type="scientific">Cryoendolithus antarcticus</name>
    <dbReference type="NCBI Taxonomy" id="1507870"/>
    <lineage>
        <taxon>Eukaryota</taxon>
        <taxon>Fungi</taxon>
        <taxon>Dikarya</taxon>
        <taxon>Ascomycota</taxon>
        <taxon>Pezizomycotina</taxon>
        <taxon>Dothideomycetes</taxon>
        <taxon>Dothideomycetidae</taxon>
        <taxon>Cladosporiales</taxon>
        <taxon>Cladosporiaceae</taxon>
        <taxon>Cryoendolithus</taxon>
    </lineage>
</organism>
<accession>A0A1V8TJ07</accession>
<comment type="similarity">
    <text evidence="11">Belongs to the zinc-containing alcohol dehydrogenase family.</text>
</comment>
<keyword evidence="5 13" id="KW-0732">Signal</keyword>
<feature type="signal peptide" evidence="13">
    <location>
        <begin position="1"/>
        <end position="18"/>
    </location>
</feature>